<dbReference type="KEGG" id="htu:Htur_0449"/>
<keyword evidence="5" id="KW-1185">Reference proteome</keyword>
<dbReference type="GO" id="GO:0005737">
    <property type="term" value="C:cytoplasm"/>
    <property type="evidence" value="ECO:0007669"/>
    <property type="project" value="TreeGrafter"/>
</dbReference>
<evidence type="ECO:0000313" key="5">
    <source>
        <dbReference type="Proteomes" id="UP000001903"/>
    </source>
</evidence>
<dbReference type="Proteomes" id="UP000001903">
    <property type="component" value="Chromosome"/>
</dbReference>
<dbReference type="GO" id="GO:0016491">
    <property type="term" value="F:oxidoreductase activity"/>
    <property type="evidence" value="ECO:0007669"/>
    <property type="project" value="UniProtKB-KW"/>
</dbReference>
<dbReference type="EMBL" id="CP001860">
    <property type="protein sequence ID" value="ADB59347.1"/>
    <property type="molecule type" value="Genomic_DNA"/>
</dbReference>
<gene>
    <name evidence="4" type="ordered locus">Htur_0449</name>
</gene>
<feature type="domain" description="NADP-dependent oxidoreductase" evidence="3">
    <location>
        <begin position="36"/>
        <end position="298"/>
    </location>
</feature>
<proteinExistence type="predicted"/>
<accession>D2RVI3</accession>
<evidence type="ECO:0000256" key="1">
    <source>
        <dbReference type="ARBA" id="ARBA00023002"/>
    </source>
</evidence>
<name>D2RVI3_HALTV</name>
<evidence type="ECO:0000256" key="2">
    <source>
        <dbReference type="SAM" id="MobiDB-lite"/>
    </source>
</evidence>
<dbReference type="SUPFAM" id="SSF51430">
    <property type="entry name" value="NAD(P)-linked oxidoreductase"/>
    <property type="match status" value="1"/>
</dbReference>
<dbReference type="HOGENOM" id="CLU_023205_2_1_2"/>
<reference evidence="4 5" key="1">
    <citation type="journal article" date="2010" name="Stand. Genomic Sci.">
        <title>Complete genome sequence of Haloterrigena turkmenica type strain (4k).</title>
        <authorList>
            <person name="Saunders E."/>
            <person name="Tindall B.J."/>
            <person name="Fahnrich R."/>
            <person name="Lapidus A."/>
            <person name="Copeland A."/>
            <person name="Del Rio T.G."/>
            <person name="Lucas S."/>
            <person name="Chen F."/>
            <person name="Tice H."/>
            <person name="Cheng J.F."/>
            <person name="Han C."/>
            <person name="Detter J.C."/>
            <person name="Bruce D."/>
            <person name="Goodwin L."/>
            <person name="Chain P."/>
            <person name="Pitluck S."/>
            <person name="Pati A."/>
            <person name="Ivanova N."/>
            <person name="Mavromatis K."/>
            <person name="Chen A."/>
            <person name="Palaniappan K."/>
            <person name="Land M."/>
            <person name="Hauser L."/>
            <person name="Chang Y.J."/>
            <person name="Jeffries C.D."/>
            <person name="Brettin T."/>
            <person name="Rohde M."/>
            <person name="Goker M."/>
            <person name="Bristow J."/>
            <person name="Eisen J.A."/>
            <person name="Markowitz V."/>
            <person name="Hugenholtz P."/>
            <person name="Klenk H.P."/>
            <person name="Kyrpides N.C."/>
        </authorList>
    </citation>
    <scope>NUCLEOTIDE SEQUENCE [LARGE SCALE GENOMIC DNA]</scope>
    <source>
        <strain evidence="5">ATCC 51198 / DSM 5511 / JCM 9101 / NCIMB 13204 / VKM B-1734 / 4k</strain>
    </source>
</reference>
<evidence type="ECO:0000313" key="4">
    <source>
        <dbReference type="EMBL" id="ADB59347.1"/>
    </source>
</evidence>
<dbReference type="PANTHER" id="PTHR43625">
    <property type="entry name" value="AFLATOXIN B1 ALDEHYDE REDUCTASE"/>
    <property type="match status" value="1"/>
</dbReference>
<dbReference type="PRINTS" id="PR00069">
    <property type="entry name" value="ALDKETRDTASE"/>
</dbReference>
<dbReference type="InterPro" id="IPR020471">
    <property type="entry name" value="AKR"/>
</dbReference>
<feature type="region of interest" description="Disordered" evidence="2">
    <location>
        <begin position="1"/>
        <end position="28"/>
    </location>
</feature>
<dbReference type="InterPro" id="IPR023210">
    <property type="entry name" value="NADP_OxRdtase_dom"/>
</dbReference>
<dbReference type="CDD" id="cd19088">
    <property type="entry name" value="AKR_AKR13B1"/>
    <property type="match status" value="1"/>
</dbReference>
<feature type="compositionally biased region" description="Polar residues" evidence="2">
    <location>
        <begin position="11"/>
        <end position="24"/>
    </location>
</feature>
<dbReference type="AlphaFoldDB" id="D2RVI3"/>
<dbReference type="Pfam" id="PF00248">
    <property type="entry name" value="Aldo_ket_red"/>
    <property type="match status" value="1"/>
</dbReference>
<feature type="region of interest" description="Disordered" evidence="2">
    <location>
        <begin position="268"/>
        <end position="300"/>
    </location>
</feature>
<dbReference type="eggNOG" id="arCOG01619">
    <property type="taxonomic scope" value="Archaea"/>
</dbReference>
<organism evidence="4 5">
    <name type="scientific">Haloterrigena turkmenica (strain ATCC 51198 / DSM 5511 / JCM 9101 / NCIMB 13204 / VKM B-1734 / 4k)</name>
    <name type="common">Halococcus turkmenicus</name>
    <dbReference type="NCBI Taxonomy" id="543526"/>
    <lineage>
        <taxon>Archaea</taxon>
        <taxon>Methanobacteriati</taxon>
        <taxon>Methanobacteriota</taxon>
        <taxon>Stenosarchaea group</taxon>
        <taxon>Halobacteria</taxon>
        <taxon>Halobacteriales</taxon>
        <taxon>Natrialbaceae</taxon>
        <taxon>Haloterrigena</taxon>
    </lineage>
</organism>
<dbReference type="InterPro" id="IPR036812">
    <property type="entry name" value="NAD(P)_OxRdtase_dom_sf"/>
</dbReference>
<dbReference type="STRING" id="543526.Htur_0449"/>
<dbReference type="PANTHER" id="PTHR43625:SF40">
    <property type="entry name" value="ALDO-KETO REDUCTASE YAKC [NADP(+)]"/>
    <property type="match status" value="1"/>
</dbReference>
<feature type="compositionally biased region" description="Polar residues" evidence="2">
    <location>
        <begin position="280"/>
        <end position="300"/>
    </location>
</feature>
<sequence>MAVANDYESAGGSTPVSETPQNESDTFEIGDRTVHRLGFGAMRLTGDEIIGPPEDEEQAREVLERAVDIGVDLIDTADSYGPAVSERLIGEALGDRDDVLVATKAGLLRNREGEWLAHGDPDYIRNQVLTSLDRLRTDTIDLYQFHRPDDDTPFEDSVAAFAELKDEGLVDEVGLSNVSPEHIDQAREQVEIATVQNRYNIGDRGAADALELCTEEGIGFIPWAPINGDDVDEHGDLLDEIGDEHDATRRQVALAWLLERSEVILPIPGTSSPEHLESNVAASQLSLSDEEVQQLTDAAD</sequence>
<dbReference type="InterPro" id="IPR050791">
    <property type="entry name" value="Aldo-Keto_reductase"/>
</dbReference>
<dbReference type="Gene3D" id="3.20.20.100">
    <property type="entry name" value="NADP-dependent oxidoreductase domain"/>
    <property type="match status" value="1"/>
</dbReference>
<keyword evidence="1" id="KW-0560">Oxidoreductase</keyword>
<protein>
    <submittedName>
        <fullName evidence="4">Aldo/keto reductase</fullName>
    </submittedName>
</protein>
<evidence type="ECO:0000259" key="3">
    <source>
        <dbReference type="Pfam" id="PF00248"/>
    </source>
</evidence>